<accession>A0A5N6K8W0</accession>
<organism evidence="1 2">
    <name type="scientific">Monilinia laxa</name>
    <name type="common">Brown rot fungus</name>
    <name type="synonym">Sclerotinia laxa</name>
    <dbReference type="NCBI Taxonomy" id="61186"/>
    <lineage>
        <taxon>Eukaryota</taxon>
        <taxon>Fungi</taxon>
        <taxon>Dikarya</taxon>
        <taxon>Ascomycota</taxon>
        <taxon>Pezizomycotina</taxon>
        <taxon>Leotiomycetes</taxon>
        <taxon>Helotiales</taxon>
        <taxon>Sclerotiniaceae</taxon>
        <taxon>Monilinia</taxon>
    </lineage>
</organism>
<gene>
    <name evidence="1" type="ORF">EYC80_001320</name>
</gene>
<comment type="caution">
    <text evidence="1">The sequence shown here is derived from an EMBL/GenBank/DDBJ whole genome shotgun (WGS) entry which is preliminary data.</text>
</comment>
<dbReference type="EMBL" id="VIGI01000006">
    <property type="protein sequence ID" value="KAB8299228.1"/>
    <property type="molecule type" value="Genomic_DNA"/>
</dbReference>
<sequence>MLIGPLDYLLLSYTNKQLSTTFIWNSDDDFYLSKKKKEKKKKKKLSNNLPVLSSSHFLILINQQFTQILQPQKFIHYPSQSSILLLPATTYTSTQFVPQRNPHPTNYLFTPETDHSFKIGNANTFSSTLKSISISTSTRFSNRQEIIIIDYTPN</sequence>
<reference evidence="1 2" key="1">
    <citation type="submission" date="2019-06" db="EMBL/GenBank/DDBJ databases">
        <title>Genome Sequence of the Brown Rot Fungal Pathogen Monilinia laxa.</title>
        <authorList>
            <person name="De Miccolis Angelini R.M."/>
            <person name="Landi L."/>
            <person name="Abate D."/>
            <person name="Pollastro S."/>
            <person name="Romanazzi G."/>
            <person name="Faretra F."/>
        </authorList>
    </citation>
    <scope>NUCLEOTIDE SEQUENCE [LARGE SCALE GENOMIC DNA]</scope>
    <source>
        <strain evidence="1 2">Mlax316</strain>
    </source>
</reference>
<protein>
    <submittedName>
        <fullName evidence="1">Uncharacterized protein</fullName>
    </submittedName>
</protein>
<evidence type="ECO:0000313" key="1">
    <source>
        <dbReference type="EMBL" id="KAB8299228.1"/>
    </source>
</evidence>
<proteinExistence type="predicted"/>
<name>A0A5N6K8W0_MONLA</name>
<dbReference type="Proteomes" id="UP000326757">
    <property type="component" value="Unassembled WGS sequence"/>
</dbReference>
<keyword evidence="2" id="KW-1185">Reference proteome</keyword>
<dbReference type="AlphaFoldDB" id="A0A5N6K8W0"/>
<evidence type="ECO:0000313" key="2">
    <source>
        <dbReference type="Proteomes" id="UP000326757"/>
    </source>
</evidence>